<accession>A0A6A1Q4H3</accession>
<dbReference type="Proteomes" id="UP000437017">
    <property type="component" value="Unassembled WGS sequence"/>
</dbReference>
<organism evidence="1 2">
    <name type="scientific">Balaenoptera physalus</name>
    <name type="common">Fin whale</name>
    <name type="synonym">Balaena physalus</name>
    <dbReference type="NCBI Taxonomy" id="9770"/>
    <lineage>
        <taxon>Eukaryota</taxon>
        <taxon>Metazoa</taxon>
        <taxon>Chordata</taxon>
        <taxon>Craniata</taxon>
        <taxon>Vertebrata</taxon>
        <taxon>Euteleostomi</taxon>
        <taxon>Mammalia</taxon>
        <taxon>Eutheria</taxon>
        <taxon>Laurasiatheria</taxon>
        <taxon>Artiodactyla</taxon>
        <taxon>Whippomorpha</taxon>
        <taxon>Cetacea</taxon>
        <taxon>Mysticeti</taxon>
        <taxon>Balaenopteridae</taxon>
        <taxon>Balaenoptera</taxon>
    </lineage>
</organism>
<keyword evidence="2" id="KW-1185">Reference proteome</keyword>
<comment type="caution">
    <text evidence="1">The sequence shown here is derived from an EMBL/GenBank/DDBJ whole genome shotgun (WGS) entry which is preliminary data.</text>
</comment>
<name>A0A6A1Q4H3_BALPH</name>
<proteinExistence type="predicted"/>
<dbReference type="AlphaFoldDB" id="A0A6A1Q4H3"/>
<sequence>MLCHIICVTVEEYFNDFAETKNPSRKRVRVSGGGYLWAITQKHVSSWSTKEYKEVPRRQSGRLSCSTSYSRSWPLDSANMQVSTVTLLSPLQKLCLEVSTLVSKYPDIKDGHIGTLLATQGDGSQDMKQTIVRNLEQGPMAGKSKLCAHLQGNRSSESERGEASQVTRRFPALCTLF</sequence>
<dbReference type="EMBL" id="SGJD01000994">
    <property type="protein sequence ID" value="KAB0402437.1"/>
    <property type="molecule type" value="Genomic_DNA"/>
</dbReference>
<protein>
    <submittedName>
        <fullName evidence="1">Uncharacterized protein</fullName>
    </submittedName>
</protein>
<dbReference type="OrthoDB" id="10047020at2759"/>
<gene>
    <name evidence="1" type="ORF">E2I00_011284</name>
</gene>
<reference evidence="1 2" key="1">
    <citation type="journal article" date="2019" name="PLoS ONE">
        <title>Genomic analyses reveal an absence of contemporary introgressive admixture between fin whales and blue whales, despite known hybrids.</title>
        <authorList>
            <person name="Westbury M.V."/>
            <person name="Petersen B."/>
            <person name="Lorenzen E.D."/>
        </authorList>
    </citation>
    <scope>NUCLEOTIDE SEQUENCE [LARGE SCALE GENOMIC DNA]</scope>
    <source>
        <strain evidence="1">FinWhale-01</strain>
    </source>
</reference>
<evidence type="ECO:0000313" key="2">
    <source>
        <dbReference type="Proteomes" id="UP000437017"/>
    </source>
</evidence>
<evidence type="ECO:0000313" key="1">
    <source>
        <dbReference type="EMBL" id="KAB0402437.1"/>
    </source>
</evidence>